<gene>
    <name evidence="2" type="ORF">S01H4_66495</name>
</gene>
<sequence length="72" mass="8126">TDIELPEDRPAILTWWDYGFYLASTSEHPTVADNYQSGIPPAANFHTAQTEQEAVSVLIIRLCEGVKEPKYM</sequence>
<dbReference type="AlphaFoldDB" id="X1DV31"/>
<dbReference type="InterPro" id="IPR054479">
    <property type="entry name" value="AglB-like_core"/>
</dbReference>
<proteinExistence type="predicted"/>
<name>X1DV31_9ZZZZ</name>
<feature type="non-terminal residue" evidence="2">
    <location>
        <position position="1"/>
    </location>
</feature>
<dbReference type="Pfam" id="PF22627">
    <property type="entry name" value="AglB_core-like"/>
    <property type="match status" value="1"/>
</dbReference>
<dbReference type="Gene3D" id="3.40.50.12610">
    <property type="match status" value="1"/>
</dbReference>
<reference evidence="2" key="1">
    <citation type="journal article" date="2014" name="Front. Microbiol.">
        <title>High frequency of phylogenetically diverse reductive dehalogenase-homologous genes in deep subseafloor sedimentary metagenomes.</title>
        <authorList>
            <person name="Kawai M."/>
            <person name="Futagami T."/>
            <person name="Toyoda A."/>
            <person name="Takaki Y."/>
            <person name="Nishi S."/>
            <person name="Hori S."/>
            <person name="Arai W."/>
            <person name="Tsubouchi T."/>
            <person name="Morono Y."/>
            <person name="Uchiyama I."/>
            <person name="Ito T."/>
            <person name="Fujiyama A."/>
            <person name="Inagaki F."/>
            <person name="Takami H."/>
        </authorList>
    </citation>
    <scope>NUCLEOTIDE SEQUENCE</scope>
    <source>
        <strain evidence="2">Expedition CK06-06</strain>
    </source>
</reference>
<protein>
    <recommendedName>
        <fullName evidence="1">AglB-like core domain-containing protein</fullName>
    </recommendedName>
</protein>
<feature type="domain" description="AglB-like core" evidence="1">
    <location>
        <begin position="6"/>
        <end position="58"/>
    </location>
</feature>
<dbReference type="EMBL" id="BART01041212">
    <property type="protein sequence ID" value="GAH24052.1"/>
    <property type="molecule type" value="Genomic_DNA"/>
</dbReference>
<organism evidence="2">
    <name type="scientific">marine sediment metagenome</name>
    <dbReference type="NCBI Taxonomy" id="412755"/>
    <lineage>
        <taxon>unclassified sequences</taxon>
        <taxon>metagenomes</taxon>
        <taxon>ecological metagenomes</taxon>
    </lineage>
</organism>
<accession>X1DV31</accession>
<evidence type="ECO:0000313" key="2">
    <source>
        <dbReference type="EMBL" id="GAH24052.1"/>
    </source>
</evidence>
<evidence type="ECO:0000259" key="1">
    <source>
        <dbReference type="Pfam" id="PF22627"/>
    </source>
</evidence>
<comment type="caution">
    <text evidence="2">The sequence shown here is derived from an EMBL/GenBank/DDBJ whole genome shotgun (WGS) entry which is preliminary data.</text>
</comment>
<feature type="non-terminal residue" evidence="2">
    <location>
        <position position="72"/>
    </location>
</feature>